<feature type="compositionally biased region" description="Basic and acidic residues" evidence="3">
    <location>
        <begin position="154"/>
        <end position="165"/>
    </location>
</feature>
<evidence type="ECO:0000256" key="2">
    <source>
        <dbReference type="ARBA" id="ARBA00022581"/>
    </source>
</evidence>
<dbReference type="Proteomes" id="UP000094974">
    <property type="component" value="Unassembled WGS sequence"/>
</dbReference>
<dbReference type="EMBL" id="LYND01000129">
    <property type="protein sequence ID" value="ODA08723.1"/>
    <property type="molecule type" value="Genomic_DNA"/>
</dbReference>
<proteinExistence type="predicted"/>
<dbReference type="RefSeq" id="WP_068940063.1">
    <property type="nucleotide sequence ID" value="NZ_LYND01000129.1"/>
</dbReference>
<dbReference type="InterPro" id="IPR022741">
    <property type="entry name" value="Phage_B103_Gp8"/>
</dbReference>
<accession>A0ABX2ZEK7</accession>
<name>A0ABX2ZEK7_PAEPO</name>
<evidence type="ECO:0000256" key="3">
    <source>
        <dbReference type="SAM" id="MobiDB-lite"/>
    </source>
</evidence>
<dbReference type="Pfam" id="PF11133">
    <property type="entry name" value="Phage_head_fibr"/>
    <property type="match status" value="1"/>
</dbReference>
<reference evidence="5" key="1">
    <citation type="submission" date="2016-05" db="EMBL/GenBank/DDBJ databases">
        <title>Whole genome shotgun sequencing of cultured foodborne pathogen.</title>
        <authorList>
            <person name="Zheng J."/>
            <person name="Timme R."/>
            <person name="Allard M."/>
            <person name="Strain E."/>
            <person name="Luo Y."/>
            <person name="Brown E."/>
        </authorList>
    </citation>
    <scope>NUCLEOTIDE SEQUENCE [LARGE SCALE GENOMIC DNA]</scope>
    <source>
        <strain evidence="5">CFSAN034343</strain>
    </source>
</reference>
<dbReference type="InterPro" id="IPR008160">
    <property type="entry name" value="Collagen"/>
</dbReference>
<evidence type="ECO:0000313" key="4">
    <source>
        <dbReference type="EMBL" id="ODA08723.1"/>
    </source>
</evidence>
<comment type="subcellular location">
    <subcellularLocation>
        <location evidence="1">Virion</location>
    </subcellularLocation>
</comment>
<evidence type="ECO:0008006" key="6">
    <source>
        <dbReference type="Google" id="ProtNLM"/>
    </source>
</evidence>
<organism evidence="4 5">
    <name type="scientific">Paenibacillus polymyxa</name>
    <name type="common">Bacillus polymyxa</name>
    <dbReference type="NCBI Taxonomy" id="1406"/>
    <lineage>
        <taxon>Bacteria</taxon>
        <taxon>Bacillati</taxon>
        <taxon>Bacillota</taxon>
        <taxon>Bacilli</taxon>
        <taxon>Bacillales</taxon>
        <taxon>Paenibacillaceae</taxon>
        <taxon>Paenibacillus</taxon>
    </lineage>
</organism>
<sequence length="185" mass="17839">MSKFTAVVTEDVAANRLLSKTVGAEGITLAATTAGGTPDFRSTGRLKKDEEITVTINNSPSWLVEAGEDITAGATVAAGTGGVVVASATGFGYIVKAVKAGELASVVRSTTGGGAGQPGPKGDKGATGPTGPTGPAGPKGDKGDTGATGAAGAKGDKGDKGDPGEVTKAQLDALTARVTALEAKG</sequence>
<keyword evidence="2" id="KW-0945">Host-virus interaction</keyword>
<evidence type="ECO:0000313" key="5">
    <source>
        <dbReference type="Proteomes" id="UP000094974"/>
    </source>
</evidence>
<comment type="caution">
    <text evidence="4">The sequence shown here is derived from an EMBL/GenBank/DDBJ whole genome shotgun (WGS) entry which is preliminary data.</text>
</comment>
<evidence type="ECO:0000256" key="1">
    <source>
        <dbReference type="ARBA" id="ARBA00004328"/>
    </source>
</evidence>
<keyword evidence="5" id="KW-1185">Reference proteome</keyword>
<gene>
    <name evidence="4" type="ORF">A7312_04790</name>
</gene>
<dbReference type="Pfam" id="PF01391">
    <property type="entry name" value="Collagen"/>
    <property type="match status" value="1"/>
</dbReference>
<feature type="region of interest" description="Disordered" evidence="3">
    <location>
        <begin position="110"/>
        <end position="170"/>
    </location>
</feature>
<protein>
    <recommendedName>
        <fullName evidence="6">Collagen-like protein</fullName>
    </recommendedName>
</protein>